<feature type="signal peptide" evidence="1">
    <location>
        <begin position="1"/>
        <end position="21"/>
    </location>
</feature>
<dbReference type="AlphaFoldDB" id="A0A7W6LII1"/>
<name>A0A7W6LII1_9HYPH</name>
<dbReference type="Proteomes" id="UP000519897">
    <property type="component" value="Unassembled WGS sequence"/>
</dbReference>
<evidence type="ECO:0000256" key="1">
    <source>
        <dbReference type="SAM" id="SignalP"/>
    </source>
</evidence>
<gene>
    <name evidence="2" type="ORF">GGQ72_002545</name>
</gene>
<sequence>MLSRRLFCATTLTIAAFGAVAQPVKAAGTDTIYYNSSGNKEKTLGFEVLKLALEKSGKSYALKPSPTGYSSNAGMVDAIANGAQIDIAWVNASKAVSSKLLSVPFPVDMGLGGYRLFLIDSRRQAEFSTVRNLQGLKNFIALQGTGWADVDVMRKSDLTVRTGPQKNLYRMTIGKRGDYFARGVNEALNEQAKQVADLPDLSVETSLVLQYPSASIFYVSKARPELRDDLMRGLEAAWKDGSFQKTFLSNPDIKLALDKGNLKSRTIIKIPNPNLPEDILAMDERYWFKP</sequence>
<feature type="chain" id="PRO_5031468740" description="Transporter substrate-binding domain-containing protein" evidence="1">
    <location>
        <begin position="22"/>
        <end position="290"/>
    </location>
</feature>
<evidence type="ECO:0000313" key="2">
    <source>
        <dbReference type="EMBL" id="MBB4143993.1"/>
    </source>
</evidence>
<keyword evidence="1" id="KW-0732">Signal</keyword>
<reference evidence="2 3" key="1">
    <citation type="submission" date="2020-08" db="EMBL/GenBank/DDBJ databases">
        <title>Genomic Encyclopedia of Type Strains, Phase IV (KMG-IV): sequencing the most valuable type-strain genomes for metagenomic binning, comparative biology and taxonomic classification.</title>
        <authorList>
            <person name="Goeker M."/>
        </authorList>
    </citation>
    <scope>NUCLEOTIDE SEQUENCE [LARGE SCALE GENOMIC DNA]</scope>
    <source>
        <strain evidence="2 3">DSM 29514</strain>
    </source>
</reference>
<proteinExistence type="predicted"/>
<dbReference type="EMBL" id="JACIEC010000002">
    <property type="protein sequence ID" value="MBB4143993.1"/>
    <property type="molecule type" value="Genomic_DNA"/>
</dbReference>
<accession>A0A7W6LII1</accession>
<comment type="caution">
    <text evidence="2">The sequence shown here is derived from an EMBL/GenBank/DDBJ whole genome shotgun (WGS) entry which is preliminary data.</text>
</comment>
<dbReference type="RefSeq" id="WP_165134619.1">
    <property type="nucleotide sequence ID" value="NZ_CP049250.1"/>
</dbReference>
<protein>
    <recommendedName>
        <fullName evidence="4">Transporter substrate-binding domain-containing protein</fullName>
    </recommendedName>
</protein>
<evidence type="ECO:0000313" key="3">
    <source>
        <dbReference type="Proteomes" id="UP000519897"/>
    </source>
</evidence>
<keyword evidence="3" id="KW-1185">Reference proteome</keyword>
<dbReference type="SUPFAM" id="SSF53850">
    <property type="entry name" value="Periplasmic binding protein-like II"/>
    <property type="match status" value="1"/>
</dbReference>
<evidence type="ECO:0008006" key="4">
    <source>
        <dbReference type="Google" id="ProtNLM"/>
    </source>
</evidence>
<organism evidence="2 3">
    <name type="scientific">Rhizobium rhizoryzae</name>
    <dbReference type="NCBI Taxonomy" id="451876"/>
    <lineage>
        <taxon>Bacteria</taxon>
        <taxon>Pseudomonadati</taxon>
        <taxon>Pseudomonadota</taxon>
        <taxon>Alphaproteobacteria</taxon>
        <taxon>Hyphomicrobiales</taxon>
        <taxon>Rhizobiaceae</taxon>
        <taxon>Rhizobium/Agrobacterium group</taxon>
        <taxon>Rhizobium</taxon>
    </lineage>
</organism>